<dbReference type="EMBL" id="RQFA01000066">
    <property type="protein sequence ID" value="TGK30918.1"/>
    <property type="molecule type" value="Genomic_DNA"/>
</dbReference>
<accession>A0A5F1Z074</accession>
<keyword evidence="2" id="KW-1185">Reference proteome</keyword>
<dbReference type="Proteomes" id="UP000298277">
    <property type="component" value="Unassembled WGS sequence"/>
</dbReference>
<name>A0A5F1Z074_9LEPT</name>
<comment type="caution">
    <text evidence="1">The sequence shown here is derived from an EMBL/GenBank/DDBJ whole genome shotgun (WGS) entry which is preliminary data.</text>
</comment>
<dbReference type="InterPro" id="IPR043148">
    <property type="entry name" value="TagF_C"/>
</dbReference>
<sequence length="572" mass="67622">MSVFDFENLEEKYSRTLDKIAEELLDPYQNFVGKLSVGKEESLDWWVSNIASRNPYASPLFYECCKLKLIVRLIDSKEIETILVPTVALKRILLTNPVVQNSKIRIEVKYPLSRKYKIRIYFNERWKYAREFFRTWVTRARAAKRTKKIGKRVADKKPITLVDTYIKEDFVRDGQFQDRYFGNLFSNLDPNTRDSIYFIFTAYEDTDFLSLYTDLRKHPYNFLIKEDFLTLSDYLYSFFFPYRLNRLRFTDCSFQGFDLTYLVEFLVDVDRWEAASIEALLNSRFIHRLKRNGFRIRFLLDWWENQWFDRGLHHGMNRYFPEVPSLGYCGYTMNKFHLNVFPTDYERNANILPKKIGVIGSRQTELIKRYCPRLSVVLTPALRFEYLFLERKLPPKKDVFVILISLSILVEQSIFLLKLAIDSLNEFYKIGFEIWIKPHPVNTRIILENFPKESLPKGFSYVSGDFNESLLSSNLLVGFSSSTCLEAVAMGIPTIVIRGGKEPTSHPLDERVPKEIWSVCYTSEEFKEQVLDIRSSYDSKKELYQEIGAWIRENYFSPVDEGSKRRMLGYDS</sequence>
<gene>
    <name evidence="1" type="ORF">EHQ17_14430</name>
</gene>
<dbReference type="SUPFAM" id="SSF53756">
    <property type="entry name" value="UDP-Glycosyltransferase/glycogen phosphorylase"/>
    <property type="match status" value="1"/>
</dbReference>
<protein>
    <submittedName>
        <fullName evidence="1">Uncharacterized protein</fullName>
    </submittedName>
</protein>
<evidence type="ECO:0000313" key="2">
    <source>
        <dbReference type="Proteomes" id="UP000298277"/>
    </source>
</evidence>
<dbReference type="Gene3D" id="3.40.50.12580">
    <property type="match status" value="1"/>
</dbReference>
<dbReference type="RefSeq" id="WP_135590670.1">
    <property type="nucleotide sequence ID" value="NZ_RQEZ01000048.1"/>
</dbReference>
<dbReference type="OrthoDB" id="9554589at2"/>
<dbReference type="AlphaFoldDB" id="A0A5F1Z074"/>
<organism evidence="1 2">
    <name type="scientific">Leptospira gomenensis</name>
    <dbReference type="NCBI Taxonomy" id="2484974"/>
    <lineage>
        <taxon>Bacteria</taxon>
        <taxon>Pseudomonadati</taxon>
        <taxon>Spirochaetota</taxon>
        <taxon>Spirochaetia</taxon>
        <taxon>Leptospirales</taxon>
        <taxon>Leptospiraceae</taxon>
        <taxon>Leptospira</taxon>
    </lineage>
</organism>
<reference evidence="1" key="1">
    <citation type="journal article" date="2019" name="PLoS Negl. Trop. Dis.">
        <title>Revisiting the worldwide diversity of Leptospira species in the environment.</title>
        <authorList>
            <person name="Vincent A.T."/>
            <person name="Schiettekatte O."/>
            <person name="Bourhy P."/>
            <person name="Veyrier F.J."/>
            <person name="Picardeau M."/>
        </authorList>
    </citation>
    <scope>NUCLEOTIDE SEQUENCE [LARGE SCALE GENOMIC DNA]</scope>
    <source>
        <strain evidence="1">201800299</strain>
    </source>
</reference>
<evidence type="ECO:0000313" key="1">
    <source>
        <dbReference type="EMBL" id="TGK30918.1"/>
    </source>
</evidence>
<proteinExistence type="predicted"/>